<evidence type="ECO:0000256" key="2">
    <source>
        <dbReference type="SAM" id="Phobius"/>
    </source>
</evidence>
<name>A0A0A5G5N5_9BACI</name>
<keyword evidence="2" id="KW-1133">Transmembrane helix</keyword>
<dbReference type="RefSeq" id="WP_154657396.1">
    <property type="nucleotide sequence ID" value="NZ_AVPF01000031.1"/>
</dbReference>
<reference evidence="3 4" key="1">
    <citation type="submission" date="2013-08" db="EMBL/GenBank/DDBJ databases">
        <authorList>
            <person name="Huang J."/>
            <person name="Wang G."/>
        </authorList>
    </citation>
    <scope>NUCLEOTIDE SEQUENCE [LARGE SCALE GENOMIC DNA]</scope>
    <source>
        <strain evidence="3 4">BH030004</strain>
    </source>
</reference>
<keyword evidence="2" id="KW-0812">Transmembrane</keyword>
<dbReference type="Proteomes" id="UP000030403">
    <property type="component" value="Unassembled WGS sequence"/>
</dbReference>
<organism evidence="3 4">
    <name type="scientific">Pontibacillus marinus BH030004 = DSM 16465</name>
    <dbReference type="NCBI Taxonomy" id="1385511"/>
    <lineage>
        <taxon>Bacteria</taxon>
        <taxon>Bacillati</taxon>
        <taxon>Bacillota</taxon>
        <taxon>Bacilli</taxon>
        <taxon>Bacillales</taxon>
        <taxon>Bacillaceae</taxon>
        <taxon>Pontibacillus</taxon>
    </lineage>
</organism>
<dbReference type="EMBL" id="AVPF01000031">
    <property type="protein sequence ID" value="KGX86405.1"/>
    <property type="molecule type" value="Genomic_DNA"/>
</dbReference>
<feature type="transmembrane region" description="Helical" evidence="2">
    <location>
        <begin position="25"/>
        <end position="48"/>
    </location>
</feature>
<evidence type="ECO:0000313" key="4">
    <source>
        <dbReference type="Proteomes" id="UP000030403"/>
    </source>
</evidence>
<proteinExistence type="predicted"/>
<sequence>MAADSGLDHNEDLDQEPKTSSKGTYFSLGVLAAVILVTYIILYGLYMFRI</sequence>
<protein>
    <submittedName>
        <fullName evidence="3">Uncharacterized protein</fullName>
    </submittedName>
</protein>
<keyword evidence="4" id="KW-1185">Reference proteome</keyword>
<dbReference type="STRING" id="1385511.GCA_000425225_00398"/>
<evidence type="ECO:0000313" key="3">
    <source>
        <dbReference type="EMBL" id="KGX86405.1"/>
    </source>
</evidence>
<dbReference type="AlphaFoldDB" id="A0A0A5G5N5"/>
<evidence type="ECO:0000256" key="1">
    <source>
        <dbReference type="SAM" id="MobiDB-lite"/>
    </source>
</evidence>
<gene>
    <name evidence="3" type="ORF">N783_12205</name>
</gene>
<keyword evidence="2" id="KW-0472">Membrane</keyword>
<feature type="region of interest" description="Disordered" evidence="1">
    <location>
        <begin position="1"/>
        <end position="22"/>
    </location>
</feature>
<accession>A0A0A5G5N5</accession>
<comment type="caution">
    <text evidence="3">The sequence shown here is derived from an EMBL/GenBank/DDBJ whole genome shotgun (WGS) entry which is preliminary data.</text>
</comment>
<feature type="compositionally biased region" description="Basic and acidic residues" evidence="1">
    <location>
        <begin position="1"/>
        <end position="19"/>
    </location>
</feature>